<name>A0A4R0NQV6_9SPHI</name>
<protein>
    <submittedName>
        <fullName evidence="2">SGNH/GDSL hydrolase family protein</fullName>
    </submittedName>
</protein>
<evidence type="ECO:0000256" key="1">
    <source>
        <dbReference type="SAM" id="Phobius"/>
    </source>
</evidence>
<keyword evidence="1" id="KW-0472">Membrane</keyword>
<dbReference type="GO" id="GO:0016788">
    <property type="term" value="F:hydrolase activity, acting on ester bonds"/>
    <property type="evidence" value="ECO:0007669"/>
    <property type="project" value="UniProtKB-ARBA"/>
</dbReference>
<dbReference type="RefSeq" id="WP_131596505.1">
    <property type="nucleotide sequence ID" value="NZ_SJSL01000002.1"/>
</dbReference>
<dbReference type="Proteomes" id="UP000293347">
    <property type="component" value="Unassembled WGS sequence"/>
</dbReference>
<keyword evidence="1" id="KW-1133">Transmembrane helix</keyword>
<evidence type="ECO:0000313" key="2">
    <source>
        <dbReference type="EMBL" id="TCD01705.1"/>
    </source>
</evidence>
<reference evidence="2 3" key="1">
    <citation type="submission" date="2019-02" db="EMBL/GenBank/DDBJ databases">
        <title>Pedobacter sp. RP-1-14 sp. nov., isolated from Arctic soil.</title>
        <authorList>
            <person name="Dahal R.H."/>
        </authorList>
    </citation>
    <scope>NUCLEOTIDE SEQUENCE [LARGE SCALE GENOMIC DNA]</scope>
    <source>
        <strain evidence="2 3">RP-1-14</strain>
    </source>
</reference>
<keyword evidence="1" id="KW-0812">Transmembrane</keyword>
<dbReference type="EMBL" id="SJSL01000002">
    <property type="protein sequence ID" value="TCD01705.1"/>
    <property type="molecule type" value="Genomic_DNA"/>
</dbReference>
<keyword evidence="2" id="KW-0378">Hydrolase</keyword>
<accession>A0A4R0NQV6</accession>
<keyword evidence="3" id="KW-1185">Reference proteome</keyword>
<proteinExistence type="predicted"/>
<sequence length="314" mass="36116">MNQSVVVFIKRLFLFMALLIVADNIIGYGLETIYFGQKKGQFAQTTFSIDNTTQDILIFGSSRAVRHYSPNVLSKALNMSCYNVGRDAQSLPYYAAMQEAIFTRYKPKMIIVDVNNWELAPGEAKYEKLSILLPYYRHHPELAPYLKQSGQWEGIKLLSRTYPYNSSLFILAYNFLFANKLIADEHGFAPLTGKMTSAMLDDYASRLKLNSQASAESDKIIDRKALNYYRQFLANTNTHNIKTYVVISPKVLKEPLDARNKLLKKIAQEYPNVKFIDFSDDKDYNMMYGKFADVFHLNNEGAEEFTRDLIPFLN</sequence>
<organism evidence="2 3">
    <name type="scientific">Pedobacter psychroterrae</name>
    <dbReference type="NCBI Taxonomy" id="2530453"/>
    <lineage>
        <taxon>Bacteria</taxon>
        <taxon>Pseudomonadati</taxon>
        <taxon>Bacteroidota</taxon>
        <taxon>Sphingobacteriia</taxon>
        <taxon>Sphingobacteriales</taxon>
        <taxon>Sphingobacteriaceae</taxon>
        <taxon>Pedobacter</taxon>
    </lineage>
</organism>
<comment type="caution">
    <text evidence="2">The sequence shown here is derived from an EMBL/GenBank/DDBJ whole genome shotgun (WGS) entry which is preliminary data.</text>
</comment>
<gene>
    <name evidence="2" type="ORF">EZ437_13390</name>
</gene>
<evidence type="ECO:0000313" key="3">
    <source>
        <dbReference type="Proteomes" id="UP000293347"/>
    </source>
</evidence>
<dbReference type="Gene3D" id="3.40.50.1110">
    <property type="entry name" value="SGNH hydrolase"/>
    <property type="match status" value="1"/>
</dbReference>
<dbReference type="SUPFAM" id="SSF52266">
    <property type="entry name" value="SGNH hydrolase"/>
    <property type="match status" value="1"/>
</dbReference>
<feature type="transmembrane region" description="Helical" evidence="1">
    <location>
        <begin position="12"/>
        <end position="30"/>
    </location>
</feature>
<dbReference type="OrthoDB" id="869432at2"/>
<dbReference type="AlphaFoldDB" id="A0A4R0NQV6"/>
<dbReference type="InterPro" id="IPR036514">
    <property type="entry name" value="SGNH_hydro_sf"/>
</dbReference>